<dbReference type="GO" id="GO:0005783">
    <property type="term" value="C:endoplasmic reticulum"/>
    <property type="evidence" value="ECO:0007669"/>
    <property type="project" value="TreeGrafter"/>
</dbReference>
<dbReference type="Pfam" id="PF12329">
    <property type="entry name" value="TMF_DNA_bd"/>
    <property type="match status" value="1"/>
</dbReference>
<feature type="compositionally biased region" description="Low complexity" evidence="5">
    <location>
        <begin position="97"/>
        <end position="122"/>
    </location>
</feature>
<dbReference type="Proteomes" id="UP000224634">
    <property type="component" value="Unassembled WGS sequence"/>
</dbReference>
<evidence type="ECO:0000256" key="5">
    <source>
        <dbReference type="SAM" id="MobiDB-lite"/>
    </source>
</evidence>
<evidence type="ECO:0000313" key="7">
    <source>
        <dbReference type="EMBL" id="PGH11303.1"/>
    </source>
</evidence>
<feature type="compositionally biased region" description="Polar residues" evidence="5">
    <location>
        <begin position="64"/>
        <end position="75"/>
    </location>
</feature>
<feature type="coiled-coil region" evidence="4">
    <location>
        <begin position="380"/>
        <end position="458"/>
    </location>
</feature>
<feature type="compositionally biased region" description="Low complexity" evidence="5">
    <location>
        <begin position="662"/>
        <end position="684"/>
    </location>
</feature>
<reference evidence="7 8" key="1">
    <citation type="submission" date="2017-10" db="EMBL/GenBank/DDBJ databases">
        <title>Comparative genomics in systemic dimorphic fungi from Ajellomycetaceae.</title>
        <authorList>
            <person name="Munoz J.F."/>
            <person name="Mcewen J.G."/>
            <person name="Clay O.K."/>
            <person name="Cuomo C.A."/>
        </authorList>
    </citation>
    <scope>NUCLEOTIDE SEQUENCE [LARGE SCALE GENOMIC DNA]</scope>
    <source>
        <strain evidence="7 8">UAMH7299</strain>
    </source>
</reference>
<feature type="compositionally biased region" description="Basic and acidic residues" evidence="5">
    <location>
        <begin position="322"/>
        <end position="349"/>
    </location>
</feature>
<feature type="domain" description="TATA element modulatory factor 1 TATA binding" evidence="6">
    <location>
        <begin position="780"/>
        <end position="893"/>
    </location>
</feature>
<proteinExistence type="predicted"/>
<evidence type="ECO:0000313" key="8">
    <source>
        <dbReference type="Proteomes" id="UP000224634"/>
    </source>
</evidence>
<comment type="subcellular location">
    <subcellularLocation>
        <location evidence="1">Golgi apparatus</location>
    </subcellularLocation>
</comment>
<dbReference type="STRING" id="1447883.A0A2B7XRC0"/>
<evidence type="ECO:0000256" key="1">
    <source>
        <dbReference type="ARBA" id="ARBA00004555"/>
    </source>
</evidence>
<dbReference type="InterPro" id="IPR052602">
    <property type="entry name" value="Growth_transcription_reg"/>
</dbReference>
<keyword evidence="8" id="KW-1185">Reference proteome</keyword>
<feature type="region of interest" description="Disordered" evidence="5">
    <location>
        <begin position="314"/>
        <end position="349"/>
    </location>
</feature>
<feature type="region of interest" description="Disordered" evidence="5">
    <location>
        <begin position="618"/>
        <end position="708"/>
    </location>
</feature>
<feature type="region of interest" description="Disordered" evidence="5">
    <location>
        <begin position="27"/>
        <end position="215"/>
    </location>
</feature>
<evidence type="ECO:0000259" key="6">
    <source>
        <dbReference type="Pfam" id="PF12325"/>
    </source>
</evidence>
<feature type="coiled-coil region" evidence="4">
    <location>
        <begin position="231"/>
        <end position="258"/>
    </location>
</feature>
<dbReference type="AlphaFoldDB" id="A0A2B7XRC0"/>
<dbReference type="PANTHER" id="PTHR46515">
    <property type="entry name" value="TATA ELEMENT MODULATORY FACTOR TMF1"/>
    <property type="match status" value="1"/>
</dbReference>
<evidence type="ECO:0000256" key="3">
    <source>
        <dbReference type="ARBA" id="ARBA00023054"/>
    </source>
</evidence>
<feature type="coiled-coil region" evidence="4">
    <location>
        <begin position="793"/>
        <end position="893"/>
    </location>
</feature>
<organism evidence="7 8">
    <name type="scientific">Polytolypa hystricis (strain UAMH7299)</name>
    <dbReference type="NCBI Taxonomy" id="1447883"/>
    <lineage>
        <taxon>Eukaryota</taxon>
        <taxon>Fungi</taxon>
        <taxon>Dikarya</taxon>
        <taxon>Ascomycota</taxon>
        <taxon>Pezizomycotina</taxon>
        <taxon>Eurotiomycetes</taxon>
        <taxon>Eurotiomycetidae</taxon>
        <taxon>Onygenales</taxon>
        <taxon>Onygenales incertae sedis</taxon>
        <taxon>Polytolypa</taxon>
    </lineage>
</organism>
<keyword evidence="2" id="KW-0333">Golgi apparatus</keyword>
<sequence>MSTNSQTGKSSKWGSFFQQAVAGVESRLDTILAEPDEATASKPAENPSKEPEQPAPPAGMTFTRPATPSRSPSTRANDRLQERLARAIVNKQGSPASSTGVPSRTTSPRPTTESRTSLESTSAVAEDGITGGKDDRASIGSSVPRSSQDTGMSQGDTMEIQPGVESTSQSQEDENIQYQASPPDVSDAVEDGPEKASPQIPEIGITGPPSEPPTDYEAAMAQLQADHEASELQWQEELHAYMERIDALQSKLKYLAKEAAESARGAATSAEPGSLEKKLLEKDEQIAALMEEGQKLSKTELDYRATIKKLRQFAAENTKSQAESKKQLEKTERDLSLAQDKAKRAELGERRATEKLTKLARTEKDLEAVTAERNMFSSTVTELKAQLDKAVARSEAAEKRAQANSVETERRRVQELKDDLASAKVEREISEEKLRREIRDLKEGIASEKERARILEIELRGEQSVLESKMESLRSRAEEVSSSATGDAHAKLLRQIETLQTQYAVANENWHGIEGSLLSRLANVEKERDEIAQREADLRRKAREASLKAKRAEGELENSREVILELERNHEETTQEISKLTQRAQKAETDLTSIQQDLTKQKEVAEITLAQRVEEERSRWQQDHYAGASASPSGSGMAPTFPRTESPVAFNRKSASTDALGSIISPSDQQRPSSSSRQTSTLPLPFTPDLSSNLPLRQNSYSSLNSNPQLLYRTPSSATDIITPSSAGDILLSPQTPHTFDHHPEEFPHGGMSTPPTAASALGTYTHTHPSRGGINDIISVSTVAAGPSVQLVERMSATVRRLESERAASRDELSVLTAQRDEARAEVVALMREVEEKRSADGRVDELESRLEVLDQRYQTTLEMLGEKSELVEELRADIVDLKEVYREVIDRTMK</sequence>
<feature type="compositionally biased region" description="Polar residues" evidence="5">
    <location>
        <begin position="689"/>
        <end position="708"/>
    </location>
</feature>
<dbReference type="Pfam" id="PF12325">
    <property type="entry name" value="TMF_TATA_bd"/>
    <property type="match status" value="1"/>
</dbReference>
<comment type="caution">
    <text evidence="7">The sequence shown here is derived from an EMBL/GenBank/DDBJ whole genome shotgun (WGS) entry which is preliminary data.</text>
</comment>
<dbReference type="EMBL" id="PDNA01000134">
    <property type="protein sequence ID" value="PGH11303.1"/>
    <property type="molecule type" value="Genomic_DNA"/>
</dbReference>
<name>A0A2B7XRC0_POLH7</name>
<dbReference type="InterPro" id="IPR022092">
    <property type="entry name" value="TMF_DNA-bd"/>
</dbReference>
<feature type="compositionally biased region" description="Basic and acidic residues" evidence="5">
    <location>
        <begin position="76"/>
        <end position="85"/>
    </location>
</feature>
<protein>
    <recommendedName>
        <fullName evidence="6">TATA element modulatory factor 1 TATA binding domain-containing protein</fullName>
    </recommendedName>
</protein>
<feature type="compositionally biased region" description="Low complexity" evidence="5">
    <location>
        <begin position="626"/>
        <end position="639"/>
    </location>
</feature>
<feature type="coiled-coil region" evidence="4">
    <location>
        <begin position="489"/>
        <end position="604"/>
    </location>
</feature>
<gene>
    <name evidence="7" type="ORF">AJ80_07203</name>
</gene>
<feature type="compositionally biased region" description="Polar residues" evidence="5">
    <location>
        <begin position="164"/>
        <end position="180"/>
    </location>
</feature>
<keyword evidence="3 4" id="KW-0175">Coiled coil</keyword>
<dbReference type="GO" id="GO:0005794">
    <property type="term" value="C:Golgi apparatus"/>
    <property type="evidence" value="ECO:0007669"/>
    <property type="project" value="UniProtKB-SubCell"/>
</dbReference>
<evidence type="ECO:0000256" key="4">
    <source>
        <dbReference type="SAM" id="Coils"/>
    </source>
</evidence>
<feature type="compositionally biased region" description="Polar residues" evidence="5">
    <location>
        <begin position="139"/>
        <end position="156"/>
    </location>
</feature>
<evidence type="ECO:0000256" key="2">
    <source>
        <dbReference type="ARBA" id="ARBA00023034"/>
    </source>
</evidence>
<dbReference type="OrthoDB" id="74178at2759"/>
<dbReference type="PANTHER" id="PTHR46515:SF1">
    <property type="entry name" value="TATA ELEMENT MODULATORY FACTOR"/>
    <property type="match status" value="1"/>
</dbReference>
<accession>A0A2B7XRC0</accession>
<dbReference type="InterPro" id="IPR022091">
    <property type="entry name" value="TMF_TATA-bd"/>
</dbReference>